<comment type="caution">
    <text evidence="6">The sequence shown here is derived from an EMBL/GenBank/DDBJ whole genome shotgun (WGS) entry which is preliminary data.</text>
</comment>
<protein>
    <submittedName>
        <fullName evidence="6">Glutathione S-transferase</fullName>
    </submittedName>
</protein>
<dbReference type="InterPro" id="IPR010987">
    <property type="entry name" value="Glutathione-S-Trfase_C-like"/>
</dbReference>
<evidence type="ECO:0000256" key="1">
    <source>
        <dbReference type="ARBA" id="ARBA00007409"/>
    </source>
</evidence>
<dbReference type="PROSITE" id="PS50405">
    <property type="entry name" value="GST_CTER"/>
    <property type="match status" value="1"/>
</dbReference>
<dbReference type="SFLD" id="SFLDG00358">
    <property type="entry name" value="Main_(cytGST)"/>
    <property type="match status" value="1"/>
</dbReference>
<dbReference type="Gene3D" id="3.40.30.10">
    <property type="entry name" value="Glutaredoxin"/>
    <property type="match status" value="1"/>
</dbReference>
<dbReference type="SFLD" id="SFLDS00019">
    <property type="entry name" value="Glutathione_Transferase_(cytos"/>
    <property type="match status" value="1"/>
</dbReference>
<organism evidence="6 7">
    <name type="scientific">Phlyctema vagabunda</name>
    <dbReference type="NCBI Taxonomy" id="108571"/>
    <lineage>
        <taxon>Eukaryota</taxon>
        <taxon>Fungi</taxon>
        <taxon>Dikarya</taxon>
        <taxon>Ascomycota</taxon>
        <taxon>Pezizomycotina</taxon>
        <taxon>Leotiomycetes</taxon>
        <taxon>Helotiales</taxon>
        <taxon>Dermateaceae</taxon>
        <taxon>Phlyctema</taxon>
    </lineage>
</organism>
<gene>
    <name evidence="6" type="ORF">PVAG01_08095</name>
</gene>
<dbReference type="PROSITE" id="PS50404">
    <property type="entry name" value="GST_NTER"/>
    <property type="match status" value="1"/>
</dbReference>
<dbReference type="SUPFAM" id="SSF47616">
    <property type="entry name" value="GST C-terminal domain-like"/>
    <property type="match status" value="1"/>
</dbReference>
<accession>A0ABR4P8F6</accession>
<dbReference type="InterPro" id="IPR036282">
    <property type="entry name" value="Glutathione-S-Trfase_C_sf"/>
</dbReference>
<evidence type="ECO:0000256" key="2">
    <source>
        <dbReference type="RuleBase" id="RU003494"/>
    </source>
</evidence>
<dbReference type="InterPro" id="IPR036249">
    <property type="entry name" value="Thioredoxin-like_sf"/>
</dbReference>
<dbReference type="Pfam" id="PF02798">
    <property type="entry name" value="GST_N"/>
    <property type="match status" value="1"/>
</dbReference>
<dbReference type="Pfam" id="PF00043">
    <property type="entry name" value="GST_C"/>
    <property type="match status" value="1"/>
</dbReference>
<feature type="domain" description="GST C-terminal" evidence="5">
    <location>
        <begin position="114"/>
        <end position="244"/>
    </location>
</feature>
<evidence type="ECO:0000259" key="5">
    <source>
        <dbReference type="PROSITE" id="PS50405"/>
    </source>
</evidence>
<dbReference type="CDD" id="cd10291">
    <property type="entry name" value="GST_C_YfcG_like"/>
    <property type="match status" value="1"/>
</dbReference>
<reference evidence="6 7" key="1">
    <citation type="submission" date="2024-06" db="EMBL/GenBank/DDBJ databases">
        <title>Complete genome of Phlyctema vagabunda strain 19-DSS-EL-015.</title>
        <authorList>
            <person name="Fiorenzani C."/>
        </authorList>
    </citation>
    <scope>NUCLEOTIDE SEQUENCE [LARGE SCALE GENOMIC DNA]</scope>
    <source>
        <strain evidence="6 7">19-DSS-EL-015</strain>
    </source>
</reference>
<dbReference type="PANTHER" id="PTHR44051:SF8">
    <property type="entry name" value="GLUTATHIONE S-TRANSFERASE GSTA"/>
    <property type="match status" value="1"/>
</dbReference>
<dbReference type="Gene3D" id="1.20.1050.10">
    <property type="match status" value="1"/>
</dbReference>
<dbReference type="PANTHER" id="PTHR44051">
    <property type="entry name" value="GLUTATHIONE S-TRANSFERASE-RELATED"/>
    <property type="match status" value="1"/>
</dbReference>
<keyword evidence="7" id="KW-1185">Reference proteome</keyword>
<name>A0ABR4P8F6_9HELO</name>
<sequence length="268" mass="30815">MFKPFLRIKQISSQVNMAARTPDLHLYTTQTPNGIKISITLEELGLPYKVTKIDIGKNTQKEPWFLEINPNGRIPALTDTFTDGKTIRLFESGSIQQYLVEQYDTEHKISYPRGTREYYEVNSWLFFLNAGVGPMQGQANHFTRYAPEHIEYGVNRYQNETRRLYGVLNKHLESSTSGYLVGDKCTIADIAHWGWVTAAFWAGVEIDEFPALKAWDDRMLARPGVEKGRHVPDPHRMKELKADPDAIKKHAEQSKKWIQESMKADAKK</sequence>
<feature type="region of interest" description="Disordered" evidence="3">
    <location>
        <begin position="226"/>
        <end position="268"/>
    </location>
</feature>
<evidence type="ECO:0000259" key="4">
    <source>
        <dbReference type="PROSITE" id="PS50404"/>
    </source>
</evidence>
<evidence type="ECO:0000313" key="6">
    <source>
        <dbReference type="EMBL" id="KAL3419597.1"/>
    </source>
</evidence>
<dbReference type="SFLD" id="SFLDG01151">
    <property type="entry name" value="Main.2:_Nu-like"/>
    <property type="match status" value="1"/>
</dbReference>
<dbReference type="InterPro" id="IPR004046">
    <property type="entry name" value="GST_C"/>
</dbReference>
<dbReference type="CDD" id="cd03048">
    <property type="entry name" value="GST_N_Ure2p_like"/>
    <property type="match status" value="1"/>
</dbReference>
<dbReference type="Proteomes" id="UP001629113">
    <property type="component" value="Unassembled WGS sequence"/>
</dbReference>
<dbReference type="SUPFAM" id="SSF52833">
    <property type="entry name" value="Thioredoxin-like"/>
    <property type="match status" value="1"/>
</dbReference>
<evidence type="ECO:0000313" key="7">
    <source>
        <dbReference type="Proteomes" id="UP001629113"/>
    </source>
</evidence>
<dbReference type="InterPro" id="IPR040079">
    <property type="entry name" value="Glutathione_S-Trfase"/>
</dbReference>
<proteinExistence type="inferred from homology"/>
<feature type="domain" description="GST N-terminal" evidence="4">
    <location>
        <begin position="21"/>
        <end position="107"/>
    </location>
</feature>
<evidence type="ECO:0000256" key="3">
    <source>
        <dbReference type="SAM" id="MobiDB-lite"/>
    </source>
</evidence>
<comment type="similarity">
    <text evidence="1 2">Belongs to the GST superfamily.</text>
</comment>
<dbReference type="EMBL" id="JBFCZG010000007">
    <property type="protein sequence ID" value="KAL3419597.1"/>
    <property type="molecule type" value="Genomic_DNA"/>
</dbReference>
<dbReference type="InterPro" id="IPR004045">
    <property type="entry name" value="Glutathione_S-Trfase_N"/>
</dbReference>